<dbReference type="PANTHER" id="PTHR19229:SF36">
    <property type="entry name" value="ATP-BINDING CASSETTE SUB-FAMILY A MEMBER 2"/>
    <property type="match status" value="1"/>
</dbReference>
<reference evidence="3 4" key="1">
    <citation type="journal article" date="2020" name="Cell">
        <title>Large-Scale Comparative Analyses of Tick Genomes Elucidate Their Genetic Diversity and Vector Capacities.</title>
        <authorList>
            <consortium name="Tick Genome and Microbiome Consortium (TIGMIC)"/>
            <person name="Jia N."/>
            <person name="Wang J."/>
            <person name="Shi W."/>
            <person name="Du L."/>
            <person name="Sun Y."/>
            <person name="Zhan W."/>
            <person name="Jiang J.F."/>
            <person name="Wang Q."/>
            <person name="Zhang B."/>
            <person name="Ji P."/>
            <person name="Bell-Sakyi L."/>
            <person name="Cui X.M."/>
            <person name="Yuan T.T."/>
            <person name="Jiang B.G."/>
            <person name="Yang W.F."/>
            <person name="Lam T.T."/>
            <person name="Chang Q.C."/>
            <person name="Ding S.J."/>
            <person name="Wang X.J."/>
            <person name="Zhu J.G."/>
            <person name="Ruan X.D."/>
            <person name="Zhao L."/>
            <person name="Wei J.T."/>
            <person name="Ye R.Z."/>
            <person name="Que T.C."/>
            <person name="Du C.H."/>
            <person name="Zhou Y.H."/>
            <person name="Cheng J.X."/>
            <person name="Dai P.F."/>
            <person name="Guo W.B."/>
            <person name="Han X.H."/>
            <person name="Huang E.J."/>
            <person name="Li L.F."/>
            <person name="Wei W."/>
            <person name="Gao Y.C."/>
            <person name="Liu J.Z."/>
            <person name="Shao H.Z."/>
            <person name="Wang X."/>
            <person name="Wang C.C."/>
            <person name="Yang T.C."/>
            <person name="Huo Q.B."/>
            <person name="Li W."/>
            <person name="Chen H.Y."/>
            <person name="Chen S.E."/>
            <person name="Zhou L.G."/>
            <person name="Ni X.B."/>
            <person name="Tian J.H."/>
            <person name="Sheng Y."/>
            <person name="Liu T."/>
            <person name="Pan Y.S."/>
            <person name="Xia L.Y."/>
            <person name="Li J."/>
            <person name="Zhao F."/>
            <person name="Cao W.C."/>
        </authorList>
    </citation>
    <scope>NUCLEOTIDE SEQUENCE [LARGE SCALE GENOMIC DNA]</scope>
    <source>
        <strain evidence="3">HaeL-2018</strain>
    </source>
</reference>
<protein>
    <submittedName>
        <fullName evidence="3">Uncharacterized protein</fullName>
    </submittedName>
</protein>
<evidence type="ECO:0000313" key="3">
    <source>
        <dbReference type="EMBL" id="KAH9371217.1"/>
    </source>
</evidence>
<dbReference type="VEuPathDB" id="VectorBase:HLOH_041536"/>
<evidence type="ECO:0000313" key="4">
    <source>
        <dbReference type="Proteomes" id="UP000821853"/>
    </source>
</evidence>
<keyword evidence="2" id="KW-0677">Repeat</keyword>
<dbReference type="PANTHER" id="PTHR19229">
    <property type="entry name" value="ATP-BINDING CASSETTE TRANSPORTER SUBFAMILY A ABCA"/>
    <property type="match status" value="1"/>
</dbReference>
<dbReference type="InterPro" id="IPR026082">
    <property type="entry name" value="ABCA"/>
</dbReference>
<evidence type="ECO:0000256" key="2">
    <source>
        <dbReference type="ARBA" id="ARBA00022737"/>
    </source>
</evidence>
<dbReference type="GO" id="GO:0005319">
    <property type="term" value="F:lipid transporter activity"/>
    <property type="evidence" value="ECO:0007669"/>
    <property type="project" value="TreeGrafter"/>
</dbReference>
<dbReference type="AlphaFoldDB" id="A0A9J6G926"/>
<dbReference type="EMBL" id="JABSTR010000005">
    <property type="protein sequence ID" value="KAH9371217.1"/>
    <property type="molecule type" value="Genomic_DNA"/>
</dbReference>
<proteinExistence type="predicted"/>
<dbReference type="Proteomes" id="UP000821853">
    <property type="component" value="Chromosome 3"/>
</dbReference>
<comment type="caution">
    <text evidence="3">The sequence shown here is derived from an EMBL/GenBank/DDBJ whole genome shotgun (WGS) entry which is preliminary data.</text>
</comment>
<dbReference type="GO" id="GO:0140359">
    <property type="term" value="F:ABC-type transporter activity"/>
    <property type="evidence" value="ECO:0007669"/>
    <property type="project" value="InterPro"/>
</dbReference>
<dbReference type="GO" id="GO:0016020">
    <property type="term" value="C:membrane"/>
    <property type="evidence" value="ECO:0007669"/>
    <property type="project" value="InterPro"/>
</dbReference>
<keyword evidence="4" id="KW-1185">Reference proteome</keyword>
<gene>
    <name evidence="3" type="ORF">HPB48_010884</name>
</gene>
<accession>A0A9J6G926</accession>
<sequence length="104" mass="11368">MTEVEALCSRIGIMGGGRLQCLGSLKIPTQKFGKGYAITINTLPDRTGDIIYQPEVQQAANLLFPESDLVHTYKSSCWASSVVWIFTAHAGKYDGCCAIYECSE</sequence>
<organism evidence="3 4">
    <name type="scientific">Haemaphysalis longicornis</name>
    <name type="common">Bush tick</name>
    <dbReference type="NCBI Taxonomy" id="44386"/>
    <lineage>
        <taxon>Eukaryota</taxon>
        <taxon>Metazoa</taxon>
        <taxon>Ecdysozoa</taxon>
        <taxon>Arthropoda</taxon>
        <taxon>Chelicerata</taxon>
        <taxon>Arachnida</taxon>
        <taxon>Acari</taxon>
        <taxon>Parasitiformes</taxon>
        <taxon>Ixodida</taxon>
        <taxon>Ixodoidea</taxon>
        <taxon>Ixodidae</taxon>
        <taxon>Haemaphysalinae</taxon>
        <taxon>Haemaphysalis</taxon>
    </lineage>
</organism>
<name>A0A9J6G926_HAELO</name>
<keyword evidence="1" id="KW-0813">Transport</keyword>
<dbReference type="OrthoDB" id="6435757at2759"/>
<evidence type="ECO:0000256" key="1">
    <source>
        <dbReference type="ARBA" id="ARBA00022448"/>
    </source>
</evidence>